<organism evidence="1 2">
    <name type="scientific">Caerostris darwini</name>
    <dbReference type="NCBI Taxonomy" id="1538125"/>
    <lineage>
        <taxon>Eukaryota</taxon>
        <taxon>Metazoa</taxon>
        <taxon>Ecdysozoa</taxon>
        <taxon>Arthropoda</taxon>
        <taxon>Chelicerata</taxon>
        <taxon>Arachnida</taxon>
        <taxon>Araneae</taxon>
        <taxon>Araneomorphae</taxon>
        <taxon>Entelegynae</taxon>
        <taxon>Araneoidea</taxon>
        <taxon>Araneidae</taxon>
        <taxon>Caerostris</taxon>
    </lineage>
</organism>
<reference evidence="1 2" key="1">
    <citation type="submission" date="2021-06" db="EMBL/GenBank/DDBJ databases">
        <title>Caerostris darwini draft genome.</title>
        <authorList>
            <person name="Kono N."/>
            <person name="Arakawa K."/>
        </authorList>
    </citation>
    <scope>NUCLEOTIDE SEQUENCE [LARGE SCALE GENOMIC DNA]</scope>
</reference>
<evidence type="ECO:0000313" key="2">
    <source>
        <dbReference type="Proteomes" id="UP001054837"/>
    </source>
</evidence>
<protein>
    <submittedName>
        <fullName evidence="1">Uncharacterized protein</fullName>
    </submittedName>
</protein>
<dbReference type="AlphaFoldDB" id="A0AAV4V1T6"/>
<name>A0AAV4V1T6_9ARAC</name>
<feature type="non-terminal residue" evidence="1">
    <location>
        <position position="1"/>
    </location>
</feature>
<dbReference type="EMBL" id="BPLQ01012246">
    <property type="protein sequence ID" value="GIY63920.1"/>
    <property type="molecule type" value="Genomic_DNA"/>
</dbReference>
<dbReference type="Proteomes" id="UP001054837">
    <property type="component" value="Unassembled WGS sequence"/>
</dbReference>
<sequence length="108" mass="12652">EYNGIVYLHSTICQTNAGERNPRWIHNSYQQHSGTPRENLSWNDGNHFYSGTKFMVSPHRRPQKRAQAPQQSHQDFRVCESGMVTTEFLGNFSKDDSTRKSIRFLRLH</sequence>
<gene>
    <name evidence="1" type="ORF">CDAR_472541</name>
</gene>
<keyword evidence="2" id="KW-1185">Reference proteome</keyword>
<proteinExistence type="predicted"/>
<comment type="caution">
    <text evidence="1">The sequence shown here is derived from an EMBL/GenBank/DDBJ whole genome shotgun (WGS) entry which is preliminary data.</text>
</comment>
<accession>A0AAV4V1T6</accession>
<evidence type="ECO:0000313" key="1">
    <source>
        <dbReference type="EMBL" id="GIY63920.1"/>
    </source>
</evidence>